<dbReference type="InterPro" id="IPR020578">
    <property type="entry name" value="Aminotrans_V_PyrdxlP_BS"/>
</dbReference>
<evidence type="ECO:0000256" key="2">
    <source>
        <dbReference type="ARBA" id="ARBA00010447"/>
    </source>
</evidence>
<dbReference type="InterPro" id="IPR010970">
    <property type="entry name" value="Cys_dSase_SufS"/>
</dbReference>
<evidence type="ECO:0000256" key="6">
    <source>
        <dbReference type="ARBA" id="ARBA00050776"/>
    </source>
</evidence>
<dbReference type="InterPro" id="IPR000192">
    <property type="entry name" value="Aminotrans_V_dom"/>
</dbReference>
<dbReference type="InterPro" id="IPR015421">
    <property type="entry name" value="PyrdxlP-dep_Trfase_major"/>
</dbReference>
<dbReference type="AlphaFoldDB" id="A0A2H0BVE0"/>
<organism evidence="10 11">
    <name type="scientific">Candidatus Roizmanbacteria bacterium CG22_combo_CG10-13_8_21_14_all_38_20</name>
    <dbReference type="NCBI Taxonomy" id="1974862"/>
    <lineage>
        <taxon>Bacteria</taxon>
        <taxon>Candidatus Roizmaniibacteriota</taxon>
    </lineage>
</organism>
<evidence type="ECO:0000256" key="7">
    <source>
        <dbReference type="RuleBase" id="RU004504"/>
    </source>
</evidence>
<dbReference type="InterPro" id="IPR015424">
    <property type="entry name" value="PyrdxlP-dep_Trfase"/>
</dbReference>
<gene>
    <name evidence="10" type="ORF">COW99_02945</name>
</gene>
<dbReference type="SUPFAM" id="SSF53383">
    <property type="entry name" value="PLP-dependent transferases"/>
    <property type="match status" value="1"/>
</dbReference>
<evidence type="ECO:0000256" key="8">
    <source>
        <dbReference type="RuleBase" id="RU004506"/>
    </source>
</evidence>
<keyword evidence="4 8" id="KW-0808">Transferase</keyword>
<dbReference type="Proteomes" id="UP000231246">
    <property type="component" value="Unassembled WGS sequence"/>
</dbReference>
<dbReference type="Gene3D" id="3.40.640.10">
    <property type="entry name" value="Type I PLP-dependent aspartate aminotransferase-like (Major domain)"/>
    <property type="match status" value="1"/>
</dbReference>
<keyword evidence="5 8" id="KW-0663">Pyridoxal phosphate</keyword>
<protein>
    <recommendedName>
        <fullName evidence="3 8">Cysteine desulfurase</fullName>
        <ecNumber evidence="3 8">2.8.1.7</ecNumber>
    </recommendedName>
</protein>
<dbReference type="NCBIfam" id="TIGR01979">
    <property type="entry name" value="sufS"/>
    <property type="match status" value="1"/>
</dbReference>
<comment type="similarity">
    <text evidence="2 8">Belongs to the class-V pyridoxal-phosphate-dependent aminotransferase family. Csd subfamily.</text>
</comment>
<dbReference type="PANTHER" id="PTHR43586">
    <property type="entry name" value="CYSTEINE DESULFURASE"/>
    <property type="match status" value="1"/>
</dbReference>
<feature type="domain" description="Aminotransferase class V" evidence="9">
    <location>
        <begin position="21"/>
        <end position="398"/>
    </location>
</feature>
<dbReference type="CDD" id="cd06453">
    <property type="entry name" value="SufS_like"/>
    <property type="match status" value="1"/>
</dbReference>
<dbReference type="EC" id="2.8.1.7" evidence="3 8"/>
<evidence type="ECO:0000256" key="1">
    <source>
        <dbReference type="ARBA" id="ARBA00001933"/>
    </source>
</evidence>
<proteinExistence type="inferred from homology"/>
<comment type="caution">
    <text evidence="10">The sequence shown here is derived from an EMBL/GenBank/DDBJ whole genome shotgun (WGS) entry which is preliminary data.</text>
</comment>
<comment type="cofactor">
    <cofactor evidence="1 7">
        <name>pyridoxal 5'-phosphate</name>
        <dbReference type="ChEBI" id="CHEBI:597326"/>
    </cofactor>
</comment>
<sequence>MRSVLADFPLLKTRIRGKRIVYLDSTATSLKPQAVLDAINSYNTEYSANVFRGLYDISERATAEFEKAREKIAKFIGAAISREVIFARNASEALNLVASTWGKENIKKNDVVVTTIMEHHSNFVPWQQLAAEKGAILKVVGLDLDYKLDEAELLSAVKEAKLLALTHISNVLGTINPIRSLIKKIRKINPDIVIIVDGAQSVPHISVNVSALDCDFFAFSGHKMLGPTGIGVLWGKTKLLEQMRPYMYGGEMIERVTLDKSTFQEIPLKFEAGTPNISGAIGLGAAVDYLKSIGMDNVRKYEENLTELALDKLSKLKNITMYGPGNASEKCGVVAFNVFGKSKKLIHPHDVAQILNEDNICVRSGHHCAMPLHNALKLAATTRASFYIYNTEEDIDALVLGLKKAIKILG</sequence>
<dbReference type="GO" id="GO:0031071">
    <property type="term" value="F:cysteine desulfurase activity"/>
    <property type="evidence" value="ECO:0007669"/>
    <property type="project" value="UniProtKB-UniRule"/>
</dbReference>
<dbReference type="PROSITE" id="PS00595">
    <property type="entry name" value="AA_TRANSFER_CLASS_5"/>
    <property type="match status" value="1"/>
</dbReference>
<evidence type="ECO:0000256" key="3">
    <source>
        <dbReference type="ARBA" id="ARBA00012239"/>
    </source>
</evidence>
<accession>A0A2H0BVE0</accession>
<name>A0A2H0BVE0_9BACT</name>
<dbReference type="GO" id="GO:0006534">
    <property type="term" value="P:cysteine metabolic process"/>
    <property type="evidence" value="ECO:0007669"/>
    <property type="project" value="UniProtKB-UniRule"/>
</dbReference>
<dbReference type="EMBL" id="PCTA01000021">
    <property type="protein sequence ID" value="PIP61656.1"/>
    <property type="molecule type" value="Genomic_DNA"/>
</dbReference>
<dbReference type="GO" id="GO:0030170">
    <property type="term" value="F:pyridoxal phosphate binding"/>
    <property type="evidence" value="ECO:0007669"/>
    <property type="project" value="UniProtKB-UniRule"/>
</dbReference>
<evidence type="ECO:0000259" key="9">
    <source>
        <dbReference type="Pfam" id="PF00266"/>
    </source>
</evidence>
<comment type="catalytic activity">
    <reaction evidence="6 8">
        <text>(sulfur carrier)-H + L-cysteine = (sulfur carrier)-SH + L-alanine</text>
        <dbReference type="Rhea" id="RHEA:43892"/>
        <dbReference type="Rhea" id="RHEA-COMP:14737"/>
        <dbReference type="Rhea" id="RHEA-COMP:14739"/>
        <dbReference type="ChEBI" id="CHEBI:29917"/>
        <dbReference type="ChEBI" id="CHEBI:35235"/>
        <dbReference type="ChEBI" id="CHEBI:57972"/>
        <dbReference type="ChEBI" id="CHEBI:64428"/>
        <dbReference type="EC" id="2.8.1.7"/>
    </reaction>
</comment>
<evidence type="ECO:0000313" key="11">
    <source>
        <dbReference type="Proteomes" id="UP000231246"/>
    </source>
</evidence>
<dbReference type="PANTHER" id="PTHR43586:SF8">
    <property type="entry name" value="CYSTEINE DESULFURASE 1, CHLOROPLASTIC"/>
    <property type="match status" value="1"/>
</dbReference>
<evidence type="ECO:0000256" key="4">
    <source>
        <dbReference type="ARBA" id="ARBA00022679"/>
    </source>
</evidence>
<evidence type="ECO:0000256" key="5">
    <source>
        <dbReference type="ARBA" id="ARBA00022898"/>
    </source>
</evidence>
<comment type="function">
    <text evidence="8">Catalyzes the removal of elemental sulfur and selenium atoms from L-cysteine, L-cystine, L-selenocysteine, and L-selenocystine to produce L-alanine.</text>
</comment>
<reference evidence="10 11" key="1">
    <citation type="submission" date="2017-09" db="EMBL/GenBank/DDBJ databases">
        <title>Depth-based differentiation of microbial function through sediment-hosted aquifers and enrichment of novel symbionts in the deep terrestrial subsurface.</title>
        <authorList>
            <person name="Probst A.J."/>
            <person name="Ladd B."/>
            <person name="Jarett J.K."/>
            <person name="Geller-Mcgrath D.E."/>
            <person name="Sieber C.M."/>
            <person name="Emerson J.B."/>
            <person name="Anantharaman K."/>
            <person name="Thomas B.C."/>
            <person name="Malmstrom R."/>
            <person name="Stieglmeier M."/>
            <person name="Klingl A."/>
            <person name="Woyke T."/>
            <person name="Ryan C.M."/>
            <person name="Banfield J.F."/>
        </authorList>
    </citation>
    <scope>NUCLEOTIDE SEQUENCE [LARGE SCALE GENOMIC DNA]</scope>
    <source>
        <strain evidence="10">CG22_combo_CG10-13_8_21_14_all_38_20</strain>
    </source>
</reference>
<dbReference type="Pfam" id="PF00266">
    <property type="entry name" value="Aminotran_5"/>
    <property type="match status" value="1"/>
</dbReference>
<evidence type="ECO:0000313" key="10">
    <source>
        <dbReference type="EMBL" id="PIP61656.1"/>
    </source>
</evidence>
<dbReference type="Gene3D" id="3.90.1150.10">
    <property type="entry name" value="Aspartate Aminotransferase, domain 1"/>
    <property type="match status" value="1"/>
</dbReference>
<dbReference type="InterPro" id="IPR015422">
    <property type="entry name" value="PyrdxlP-dep_Trfase_small"/>
</dbReference>